<dbReference type="InterPro" id="IPR004843">
    <property type="entry name" value="Calcineurin-like_PHP"/>
</dbReference>
<dbReference type="Pfam" id="PF00149">
    <property type="entry name" value="Metallophos"/>
    <property type="match status" value="1"/>
</dbReference>
<dbReference type="OrthoDB" id="783096at2759"/>
<evidence type="ECO:0000313" key="4">
    <source>
        <dbReference type="Proteomes" id="UP000444721"/>
    </source>
</evidence>
<dbReference type="VEuPathDB" id="AmoebaDB:FDP41_004442"/>
<dbReference type="InterPro" id="IPR029052">
    <property type="entry name" value="Metallo-depent_PP-like"/>
</dbReference>
<feature type="transmembrane region" description="Helical" evidence="1">
    <location>
        <begin position="12"/>
        <end position="36"/>
    </location>
</feature>
<dbReference type="VEuPathDB" id="AmoebaDB:NF0032260"/>
<dbReference type="AlphaFoldDB" id="A0A6A5BFC8"/>
<dbReference type="RefSeq" id="XP_044561256.1">
    <property type="nucleotide sequence ID" value="XM_044707857.1"/>
</dbReference>
<evidence type="ECO:0000259" key="2">
    <source>
        <dbReference type="Pfam" id="PF00149"/>
    </source>
</evidence>
<name>A0A6A5BFC8_NAEFO</name>
<dbReference type="OMA" id="CKYWEWG"/>
<sequence>MMQKANHQKSSILGLVWVEILIMMQQLFQFITFPLLNAFNYLYIKEHYINLSNSDHIRESTHHKRRLKIVHLTDFHFDYRIPAGSQDNKNLNDDHFSLFEKFNAWWRWLRRNIRYHRISHSQLNEILLEIENIQNIDLIVITGDIFEDFSNIDIDWMIENFLSKLNNYCSLGVYAVLGNHDERHCSEKDRDVLIKKLSTAITVLDAHSEFTKHKFFTTITKATEDASFDIEIYGFLDFYNTHFWENYHKIVKHLNENPVKENTLRFLLSHNPDTIAWIKNDIFHFDMIFSGHTHGGQVCCPIPSLILKNVLALFWRIYIKDVSFDHFLQIHFSFEQVHQMNEGVFTYIPIIPIIIYLYKKATLWTFVRHKISKLKIVQRILNVCKYWEWGTGLFELKWQDDSTLIDRVFHHHQRVSSLQQEINIASSEDENFIKLIFRTYKIDRKQFVHTSSGLGTHYPMRLFCPPEISILNLSF</sequence>
<protein>
    <recommendedName>
        <fullName evidence="2">Calcineurin-like phosphoesterase domain-containing protein</fullName>
    </recommendedName>
</protein>
<proteinExistence type="predicted"/>
<reference evidence="3 4" key="1">
    <citation type="journal article" date="2019" name="Sci. Rep.">
        <title>Nanopore sequencing improves the draft genome of the human pathogenic amoeba Naegleria fowleri.</title>
        <authorList>
            <person name="Liechti N."/>
            <person name="Schurch N."/>
            <person name="Bruggmann R."/>
            <person name="Wittwer M."/>
        </authorList>
    </citation>
    <scope>NUCLEOTIDE SEQUENCE [LARGE SCALE GENOMIC DNA]</scope>
    <source>
        <strain evidence="3 4">ATCC 30894</strain>
    </source>
</reference>
<keyword evidence="1" id="KW-0472">Membrane</keyword>
<gene>
    <name evidence="3" type="ORF">FDP41_004442</name>
</gene>
<dbReference type="Gene3D" id="3.60.21.10">
    <property type="match status" value="1"/>
</dbReference>
<comment type="caution">
    <text evidence="3">The sequence shown here is derived from an EMBL/GenBank/DDBJ whole genome shotgun (WGS) entry which is preliminary data.</text>
</comment>
<organism evidence="3 4">
    <name type="scientific">Naegleria fowleri</name>
    <name type="common">Brain eating amoeba</name>
    <dbReference type="NCBI Taxonomy" id="5763"/>
    <lineage>
        <taxon>Eukaryota</taxon>
        <taxon>Discoba</taxon>
        <taxon>Heterolobosea</taxon>
        <taxon>Tetramitia</taxon>
        <taxon>Eutetramitia</taxon>
        <taxon>Vahlkampfiidae</taxon>
        <taxon>Naegleria</taxon>
    </lineage>
</organism>
<evidence type="ECO:0000313" key="3">
    <source>
        <dbReference type="EMBL" id="KAF0976543.1"/>
    </source>
</evidence>
<dbReference type="VEuPathDB" id="AmoebaDB:NfTy_083550"/>
<dbReference type="GO" id="GO:0016787">
    <property type="term" value="F:hydrolase activity"/>
    <property type="evidence" value="ECO:0007669"/>
    <property type="project" value="InterPro"/>
</dbReference>
<feature type="domain" description="Calcineurin-like phosphoesterase" evidence="2">
    <location>
        <begin position="67"/>
        <end position="295"/>
    </location>
</feature>
<dbReference type="InterPro" id="IPR051158">
    <property type="entry name" value="Metallophosphoesterase_sf"/>
</dbReference>
<keyword evidence="1" id="KW-1133">Transmembrane helix</keyword>
<dbReference type="PANTHER" id="PTHR31302:SF0">
    <property type="entry name" value="TRANSMEMBRANE PROTEIN WITH METALLOPHOSPHOESTERASE DOMAIN"/>
    <property type="match status" value="1"/>
</dbReference>
<accession>A0A6A5BFC8</accession>
<dbReference type="EMBL" id="VFQX01000037">
    <property type="protein sequence ID" value="KAF0976543.1"/>
    <property type="molecule type" value="Genomic_DNA"/>
</dbReference>
<dbReference type="SUPFAM" id="SSF56300">
    <property type="entry name" value="Metallo-dependent phosphatases"/>
    <property type="match status" value="1"/>
</dbReference>
<dbReference type="PANTHER" id="PTHR31302">
    <property type="entry name" value="TRANSMEMBRANE PROTEIN WITH METALLOPHOSPHOESTERASE DOMAIN-RELATED"/>
    <property type="match status" value="1"/>
</dbReference>
<keyword evidence="4" id="KW-1185">Reference proteome</keyword>
<dbReference type="Proteomes" id="UP000444721">
    <property type="component" value="Unassembled WGS sequence"/>
</dbReference>
<dbReference type="GeneID" id="68111660"/>
<keyword evidence="1" id="KW-0812">Transmembrane</keyword>
<evidence type="ECO:0000256" key="1">
    <source>
        <dbReference type="SAM" id="Phobius"/>
    </source>
</evidence>